<accession>A0ABQ9IM89</accession>
<proteinExistence type="predicted"/>
<keyword evidence="3" id="KW-1185">Reference proteome</keyword>
<organism evidence="2 3">
    <name type="scientific">Dryococelus australis</name>
    <dbReference type="NCBI Taxonomy" id="614101"/>
    <lineage>
        <taxon>Eukaryota</taxon>
        <taxon>Metazoa</taxon>
        <taxon>Ecdysozoa</taxon>
        <taxon>Arthropoda</taxon>
        <taxon>Hexapoda</taxon>
        <taxon>Insecta</taxon>
        <taxon>Pterygota</taxon>
        <taxon>Neoptera</taxon>
        <taxon>Polyneoptera</taxon>
        <taxon>Phasmatodea</taxon>
        <taxon>Verophasmatodea</taxon>
        <taxon>Anareolatae</taxon>
        <taxon>Phasmatidae</taxon>
        <taxon>Eurycanthinae</taxon>
        <taxon>Dryococelus</taxon>
    </lineage>
</organism>
<evidence type="ECO:0000313" key="3">
    <source>
        <dbReference type="Proteomes" id="UP001159363"/>
    </source>
</evidence>
<reference evidence="2 3" key="1">
    <citation type="submission" date="2023-02" db="EMBL/GenBank/DDBJ databases">
        <title>LHISI_Scaffold_Assembly.</title>
        <authorList>
            <person name="Stuart O.P."/>
            <person name="Cleave R."/>
            <person name="Magrath M.J.L."/>
            <person name="Mikheyev A.S."/>
        </authorList>
    </citation>
    <scope>NUCLEOTIDE SEQUENCE [LARGE SCALE GENOMIC DNA]</scope>
    <source>
        <strain evidence="2">Daus_M_001</strain>
        <tissue evidence="2">Leg muscle</tissue>
    </source>
</reference>
<name>A0ABQ9IM89_9NEOP</name>
<feature type="compositionally biased region" description="Basic and acidic residues" evidence="1">
    <location>
        <begin position="1"/>
        <end position="13"/>
    </location>
</feature>
<feature type="region of interest" description="Disordered" evidence="1">
    <location>
        <begin position="78"/>
        <end position="100"/>
    </location>
</feature>
<comment type="caution">
    <text evidence="2">The sequence shown here is derived from an EMBL/GenBank/DDBJ whole genome shotgun (WGS) entry which is preliminary data.</text>
</comment>
<evidence type="ECO:0000313" key="2">
    <source>
        <dbReference type="EMBL" id="KAJ8897441.1"/>
    </source>
</evidence>
<gene>
    <name evidence="2" type="ORF">PR048_002787</name>
</gene>
<dbReference type="EMBL" id="JARBHB010000001">
    <property type="protein sequence ID" value="KAJ8897441.1"/>
    <property type="molecule type" value="Genomic_DNA"/>
</dbReference>
<feature type="region of interest" description="Disordered" evidence="1">
    <location>
        <begin position="1"/>
        <end position="34"/>
    </location>
</feature>
<dbReference type="Proteomes" id="UP001159363">
    <property type="component" value="Chromosome 1"/>
</dbReference>
<evidence type="ECO:0000256" key="1">
    <source>
        <dbReference type="SAM" id="MobiDB-lite"/>
    </source>
</evidence>
<sequence length="336" mass="38637">MGRGKREIPEKTRRPAASSGTIPTCENPWNDPRPVCLGERERERARRTLLLTSPGATAGRYARRVVWPSRDELVVSRRRRLARSPPTKANRAQSSAGSPDFRKWESCRTMPLVGGFLAISHFPRPFIPAPHHIHFNHPHRLKFTAIGNKTCECRISPYSKRMDRNQTHDLPDTRQWLEYSPPPTWENRARFPAWPLPDFRMWESFRMMSQGSPVSPAPSFRRCSRIISLHLHRLSRPRSEIKVVSSRWRRLAAVCRRPQLAGSEAPLGRQVVCVSALKHANLRTGIIRARNCTIRTQPGLNIGQYLIRGEAPASRRLSRRRAYVCGVHSFRRAYAR</sequence>
<protein>
    <submittedName>
        <fullName evidence="2">Uncharacterized protein</fullName>
    </submittedName>
</protein>